<organism evidence="1">
    <name type="scientific">Salmonella typhimurium</name>
    <dbReference type="NCBI Taxonomy" id="90371"/>
    <lineage>
        <taxon>Bacteria</taxon>
        <taxon>Pseudomonadati</taxon>
        <taxon>Pseudomonadota</taxon>
        <taxon>Gammaproteobacteria</taxon>
        <taxon>Enterobacterales</taxon>
        <taxon>Enterobacteriaceae</taxon>
        <taxon>Salmonella</taxon>
    </lineage>
</organism>
<dbReference type="EMBL" id="AAIKGB010000023">
    <property type="protein sequence ID" value="ECF1545406.1"/>
    <property type="molecule type" value="Genomic_DNA"/>
</dbReference>
<reference evidence="1" key="1">
    <citation type="submission" date="2019-03" db="EMBL/GenBank/DDBJ databases">
        <authorList>
            <person name="Ashton P.M."/>
            <person name="Dallman T."/>
            <person name="Nair S."/>
            <person name="De Pinna E."/>
            <person name="Peters T."/>
            <person name="Grant K."/>
        </authorList>
    </citation>
    <scope>NUCLEOTIDE SEQUENCE [LARGE SCALE GENOMIC DNA]</scope>
    <source>
        <strain evidence="1">265852</strain>
    </source>
</reference>
<dbReference type="Proteomes" id="UP000839595">
    <property type="component" value="Unassembled WGS sequence"/>
</dbReference>
<dbReference type="AlphaFoldDB" id="A0A5Y2NR29"/>
<evidence type="ECO:0000313" key="1">
    <source>
        <dbReference type="EMBL" id="ECF1545406.1"/>
    </source>
</evidence>
<sequence length="270" mass="30346">MSTENAKRILYRLRNGLVVEIEPDMSLPLVTIERTVMAYFGFDEELLLEEGIAIWRNGETGKRMFFTVRDKEYSQDELIKLAQTYHCPPIGLFDNYSFAQRLIGELQLAVTPVIFRNGSLLGIWRVERISNYKPFDRAINGIITGVNQPVSCENENLLLAVYATACRVIGLAKQAFIHFPNGAEGSAEIIACDFEFTWMLREYLDQTVFRAEELDMYITSTIPDDVRAEAIATARAKCRAAIAEQAKEEPSDEAVADVEAEVAEDADADA</sequence>
<gene>
    <name evidence="1" type="ORF">E0935_19490</name>
</gene>
<comment type="caution">
    <text evidence="1">The sequence shown here is derived from an EMBL/GenBank/DDBJ whole genome shotgun (WGS) entry which is preliminary data.</text>
</comment>
<accession>A0A5Y2NR29</accession>
<protein>
    <submittedName>
        <fullName evidence="1">Uncharacterized protein</fullName>
    </submittedName>
</protein>
<name>A0A5Y2NR29_SALTM</name>
<proteinExistence type="predicted"/>